<dbReference type="InParanoid" id="A0A671FSM7"/>
<feature type="compositionally biased region" description="Basic and acidic residues" evidence="2">
    <location>
        <begin position="172"/>
        <end position="188"/>
    </location>
</feature>
<dbReference type="InterPro" id="IPR040046">
    <property type="entry name" value="FAM228"/>
</dbReference>
<protein>
    <submittedName>
        <fullName evidence="3">Family with sequence similarity 228 member A</fullName>
    </submittedName>
</protein>
<reference evidence="3 4" key="2">
    <citation type="journal article" date="2018" name="Annu Rev Anim Biosci">
        <title>Bat Biology, Genomes, and the Bat1K Project: To Generate Chromosome-Level Genomes for All Living Bat Species.</title>
        <authorList>
            <person name="Teeling E.C."/>
            <person name="Vernes S.C."/>
            <person name="Davalos L.M."/>
            <person name="Ray D.A."/>
            <person name="Gilbert M.T.P."/>
            <person name="Myers E."/>
        </authorList>
    </citation>
    <scope>NUCLEOTIDE SEQUENCE</scope>
</reference>
<keyword evidence="4" id="KW-1185">Reference proteome</keyword>
<reference evidence="3" key="4">
    <citation type="submission" date="2025-08" db="UniProtKB">
        <authorList>
            <consortium name="Ensembl"/>
        </authorList>
    </citation>
    <scope>IDENTIFICATION</scope>
</reference>
<accession>A0A671FSM7</accession>
<feature type="region of interest" description="Disordered" evidence="2">
    <location>
        <begin position="167"/>
        <end position="207"/>
    </location>
</feature>
<feature type="compositionally biased region" description="Polar residues" evidence="2">
    <location>
        <begin position="194"/>
        <end position="207"/>
    </location>
</feature>
<dbReference type="Proteomes" id="UP000472240">
    <property type="component" value="Chromosome 13"/>
</dbReference>
<evidence type="ECO:0000313" key="4">
    <source>
        <dbReference type="Proteomes" id="UP000472240"/>
    </source>
</evidence>
<dbReference type="AlphaFoldDB" id="A0A671FSM7"/>
<sequence>MAATKTSTYGEHFRPEKLKEWPEPESVALMEALAREDIDEAVHTILFRENYVVKVTVPPFCDPLFRRQQEIDEEKRAIFQYKTGKQYTSKQFKELEKARVDAKLPQFTFTAHSVIPKERHNASARAVRRKPPSKCSPENPICAENIYLPDKETTTLSQTVFERQFHSSKLNQENKRDEKKGLVSEDVGRAGLSQFDNTHEQQALISE</sequence>
<evidence type="ECO:0000313" key="3">
    <source>
        <dbReference type="Ensembl" id="ENSRFEP00010026714.1"/>
    </source>
</evidence>
<dbReference type="Ensembl" id="ENSRFET00010029027.1">
    <property type="protein sequence ID" value="ENSRFEP00010026714.1"/>
    <property type="gene ID" value="ENSRFEG00010017718.1"/>
</dbReference>
<dbReference type="GeneTree" id="ENSGT00530000064185"/>
<reference evidence="4" key="3">
    <citation type="submission" date="2018-12" db="EMBL/GenBank/DDBJ databases">
        <title>G10K-VGP greater horseshoe bat female genome, primary haplotype.</title>
        <authorList>
            <person name="Teeling E."/>
            <person name="Myers G."/>
            <person name="Vernes S."/>
            <person name="Pippel M."/>
            <person name="Winkler S."/>
            <person name="Fedrigo O."/>
            <person name="Rhie A."/>
            <person name="Koren S."/>
            <person name="Phillippy A."/>
            <person name="Lewin H."/>
            <person name="Damas J."/>
            <person name="Howe K."/>
            <person name="Mountcastle J."/>
            <person name="Jarvis E.D."/>
        </authorList>
    </citation>
    <scope>NUCLEOTIDE SEQUENCE [LARGE SCALE GENOMIC DNA]</scope>
</reference>
<dbReference type="FunCoup" id="A0A671FSM7">
    <property type="interactions" value="11"/>
</dbReference>
<gene>
    <name evidence="3" type="primary">FAM228A</name>
</gene>
<dbReference type="OMA" id="THEQHIL"/>
<evidence type="ECO:0000256" key="2">
    <source>
        <dbReference type="SAM" id="MobiDB-lite"/>
    </source>
</evidence>
<name>A0A671FSM7_RHIFE</name>
<evidence type="ECO:0000256" key="1">
    <source>
        <dbReference type="ARBA" id="ARBA00007753"/>
    </source>
</evidence>
<proteinExistence type="inferred from homology"/>
<reference evidence="3 4" key="1">
    <citation type="journal article" date="2015" name="Annu Rev Anim Biosci">
        <title>The Genome 10K Project: a way forward.</title>
        <authorList>
            <person name="Koepfli K.P."/>
            <person name="Paten B."/>
            <person name="O'Brien S.J."/>
            <person name="Koepfli K.P."/>
            <person name="Paten B."/>
            <person name="Antunes A."/>
            <person name="Belov K."/>
            <person name="Bustamante C."/>
            <person name="Castoe T.A."/>
            <person name="Clawson H."/>
            <person name="Crawford A.J."/>
            <person name="Diekhans M."/>
            <person name="Distel D."/>
            <person name="Durbin R."/>
            <person name="Earl D."/>
            <person name="Fujita M.K."/>
            <person name="Gamble T."/>
            <person name="Georges A."/>
            <person name="Gemmell N."/>
            <person name="Gilbert M.T."/>
            <person name="Graves J.M."/>
            <person name="Green R.E."/>
            <person name="Hickey G."/>
            <person name="Jarvis E.D."/>
            <person name="Johnson W."/>
            <person name="Komissarov A."/>
            <person name="Korf I."/>
            <person name="Kuhn R."/>
            <person name="Larkin D.M."/>
            <person name="Lewin H."/>
            <person name="Lopez J.V."/>
            <person name="Ma J."/>
            <person name="Marques-Bonet T."/>
            <person name="Miller W."/>
            <person name="Murphy R."/>
            <person name="Pevzner P."/>
            <person name="Shapiro B."/>
            <person name="Steiner C."/>
            <person name="Tamazian G."/>
            <person name="Venkatesh B."/>
            <person name="Wang J."/>
            <person name="Wayne R."/>
            <person name="Wiley E."/>
            <person name="Yang H."/>
            <person name="Zhang G."/>
            <person name="Haussler D."/>
            <person name="Ryder O."/>
            <person name="O'Brien S.J."/>
        </authorList>
    </citation>
    <scope>NUCLEOTIDE SEQUENCE</scope>
</reference>
<comment type="similarity">
    <text evidence="1">Belongs to the FAM228 family.</text>
</comment>
<dbReference type="PANTHER" id="PTHR28584">
    <property type="entry name" value="FAMILY WITH SEQUENCE SIMILARITY 228 MEMBER A"/>
    <property type="match status" value="1"/>
</dbReference>
<dbReference type="PANTHER" id="PTHR28584:SF2">
    <property type="entry name" value="PROTEIN FAM228A"/>
    <property type="match status" value="1"/>
</dbReference>
<organism evidence="3 4">
    <name type="scientific">Rhinolophus ferrumequinum</name>
    <name type="common">Greater horseshoe bat</name>
    <dbReference type="NCBI Taxonomy" id="59479"/>
    <lineage>
        <taxon>Eukaryota</taxon>
        <taxon>Metazoa</taxon>
        <taxon>Chordata</taxon>
        <taxon>Craniata</taxon>
        <taxon>Vertebrata</taxon>
        <taxon>Euteleostomi</taxon>
        <taxon>Mammalia</taxon>
        <taxon>Eutheria</taxon>
        <taxon>Laurasiatheria</taxon>
        <taxon>Chiroptera</taxon>
        <taxon>Yinpterochiroptera</taxon>
        <taxon>Rhinolophoidea</taxon>
        <taxon>Rhinolophidae</taxon>
        <taxon>Rhinolophinae</taxon>
        <taxon>Rhinolophus</taxon>
    </lineage>
</organism>
<reference evidence="3" key="5">
    <citation type="submission" date="2025-09" db="UniProtKB">
        <authorList>
            <consortium name="Ensembl"/>
        </authorList>
    </citation>
    <scope>IDENTIFICATION</scope>
</reference>